<feature type="compositionally biased region" description="Basic and acidic residues" evidence="1">
    <location>
        <begin position="90"/>
        <end position="112"/>
    </location>
</feature>
<feature type="region of interest" description="Disordered" evidence="1">
    <location>
        <begin position="1"/>
        <end position="151"/>
    </location>
</feature>
<organism evidence="2">
    <name type="scientific">Anthurium amnicola</name>
    <dbReference type="NCBI Taxonomy" id="1678845"/>
    <lineage>
        <taxon>Eukaryota</taxon>
        <taxon>Viridiplantae</taxon>
        <taxon>Streptophyta</taxon>
        <taxon>Embryophyta</taxon>
        <taxon>Tracheophyta</taxon>
        <taxon>Spermatophyta</taxon>
        <taxon>Magnoliopsida</taxon>
        <taxon>Liliopsida</taxon>
        <taxon>Araceae</taxon>
        <taxon>Pothoideae</taxon>
        <taxon>Potheae</taxon>
        <taxon>Anthurium</taxon>
    </lineage>
</organism>
<protein>
    <submittedName>
        <fullName evidence="2">Uncharacterized protein</fullName>
    </submittedName>
</protein>
<evidence type="ECO:0000256" key="1">
    <source>
        <dbReference type="SAM" id="MobiDB-lite"/>
    </source>
</evidence>
<reference evidence="2" key="1">
    <citation type="submission" date="2015-07" db="EMBL/GenBank/DDBJ databases">
        <title>Transcriptome Assembly of Anthurium amnicola.</title>
        <authorList>
            <person name="Suzuki J."/>
        </authorList>
    </citation>
    <scope>NUCLEOTIDE SEQUENCE</scope>
</reference>
<feature type="compositionally biased region" description="Basic and acidic residues" evidence="1">
    <location>
        <begin position="17"/>
        <end position="38"/>
    </location>
</feature>
<feature type="compositionally biased region" description="Gly residues" evidence="1">
    <location>
        <begin position="74"/>
        <end position="88"/>
    </location>
</feature>
<dbReference type="EMBL" id="GDJX01026464">
    <property type="protein sequence ID" value="JAT41472.1"/>
    <property type="molecule type" value="Transcribed_RNA"/>
</dbReference>
<feature type="non-terminal residue" evidence="2">
    <location>
        <position position="1"/>
    </location>
</feature>
<sequence length="241" mass="25113">QQRDAGRRLQRQARRLRPGEAGRPRAGHADDGAGRDHGVPGPRVCHHRQGQHGVGRVQLRGGGAGDRLREEARGGGGGAGGAAGGVGVGDVREAHRGGGSGREARLGLRRPADGAADGGGTVVRPPGLPASAVDEAGGERPLLRDAPTGATAPDARAHLRRSGARHGGHLAAVVRVSRRLHHGFLRHLHRLRCVRLRCQPALAFCANLAATQVLVTNLSYAFVFSEKCSNKNLSCEGSVLK</sequence>
<gene>
    <name evidence="2" type="ORF">g.104501</name>
</gene>
<evidence type="ECO:0000313" key="2">
    <source>
        <dbReference type="EMBL" id="JAT41472.1"/>
    </source>
</evidence>
<proteinExistence type="predicted"/>
<accession>A0A1D1XGF9</accession>
<dbReference type="AlphaFoldDB" id="A0A1D1XGF9"/>
<name>A0A1D1XGF9_9ARAE</name>